<organism evidence="2 3">
    <name type="scientific">Bacillus thuringiensis</name>
    <dbReference type="NCBI Taxonomy" id="1428"/>
    <lineage>
        <taxon>Bacteria</taxon>
        <taxon>Bacillati</taxon>
        <taxon>Bacillota</taxon>
        <taxon>Bacilli</taxon>
        <taxon>Bacillales</taxon>
        <taxon>Bacillaceae</taxon>
        <taxon>Bacillus</taxon>
        <taxon>Bacillus cereus group</taxon>
    </lineage>
</organism>
<dbReference type="Proteomes" id="UP000222944">
    <property type="component" value="Unassembled WGS sequence"/>
</dbReference>
<evidence type="ECO:0000313" key="2">
    <source>
        <dbReference type="EMBL" id="PGH83134.1"/>
    </source>
</evidence>
<gene>
    <name evidence="2" type="ORF">CN899_14825</name>
</gene>
<evidence type="ECO:0000313" key="3">
    <source>
        <dbReference type="Proteomes" id="UP000222944"/>
    </source>
</evidence>
<dbReference type="InterPro" id="IPR002611">
    <property type="entry name" value="IstB_ATP-bd"/>
</dbReference>
<dbReference type="AlphaFoldDB" id="A0A9X7BYC2"/>
<accession>A0A9X7BYC2</accession>
<comment type="caution">
    <text evidence="2">The sequence shown here is derived from an EMBL/GenBank/DDBJ whole genome shotgun (WGS) entry which is preliminary data.</text>
</comment>
<dbReference type="GO" id="GO:0005524">
    <property type="term" value="F:ATP binding"/>
    <property type="evidence" value="ECO:0007669"/>
    <property type="project" value="InterPro"/>
</dbReference>
<feature type="domain" description="IstB-like ATP-binding" evidence="1">
    <location>
        <begin position="23"/>
        <end position="70"/>
    </location>
</feature>
<dbReference type="EMBL" id="NUFN01000020">
    <property type="protein sequence ID" value="PGH83134.1"/>
    <property type="molecule type" value="Genomic_DNA"/>
</dbReference>
<evidence type="ECO:0000259" key="1">
    <source>
        <dbReference type="Pfam" id="PF01695"/>
    </source>
</evidence>
<reference evidence="2 3" key="1">
    <citation type="submission" date="2017-09" db="EMBL/GenBank/DDBJ databases">
        <title>Large-scale bioinformatics analysis of Bacillus genomes uncovers conserved roles of natural products in bacterial physiology.</title>
        <authorList>
            <consortium name="Agbiome Team Llc"/>
            <person name="Bleich R.M."/>
            <person name="Grubbs K.J."/>
            <person name="Santa Maria K.C."/>
            <person name="Allen S.E."/>
            <person name="Farag S."/>
            <person name="Shank E.A."/>
            <person name="Bowers A."/>
        </authorList>
    </citation>
    <scope>NUCLEOTIDE SEQUENCE [LARGE SCALE GENOMIC DNA]</scope>
    <source>
        <strain evidence="2 3">AFS058004</strain>
    </source>
</reference>
<proteinExistence type="predicted"/>
<name>A0A9X7BYC2_BACTU</name>
<dbReference type="Pfam" id="PF01695">
    <property type="entry name" value="IstB_IS21"/>
    <property type="match status" value="1"/>
</dbReference>
<sequence>MWISIIGGNSTGIDEVNSNEEYLSTINVKLFFQFLDRSYEKCSVILTTNINLKLSDEVFQDSKLANAISDCV</sequence>
<protein>
    <recommendedName>
        <fullName evidence="1">IstB-like ATP-binding domain-containing protein</fullName>
    </recommendedName>
</protein>